<dbReference type="SUPFAM" id="SSF46785">
    <property type="entry name" value="Winged helix' DNA-binding domain"/>
    <property type="match status" value="1"/>
</dbReference>
<evidence type="ECO:0000256" key="1">
    <source>
        <dbReference type="ARBA" id="ARBA00023015"/>
    </source>
</evidence>
<organism evidence="5 6">
    <name type="scientific">Desulforamulus reducens (strain ATCC BAA-1160 / DSM 100696 / MI-1)</name>
    <name type="common">Desulfotomaculum reducens</name>
    <dbReference type="NCBI Taxonomy" id="349161"/>
    <lineage>
        <taxon>Bacteria</taxon>
        <taxon>Bacillati</taxon>
        <taxon>Bacillota</taxon>
        <taxon>Clostridia</taxon>
        <taxon>Eubacteriales</taxon>
        <taxon>Peptococcaceae</taxon>
        <taxon>Desulforamulus</taxon>
    </lineage>
</organism>
<dbReference type="AlphaFoldDB" id="A4J852"/>
<evidence type="ECO:0000256" key="2">
    <source>
        <dbReference type="ARBA" id="ARBA00023125"/>
    </source>
</evidence>
<keyword evidence="3" id="KW-0804">Transcription</keyword>
<dbReference type="Pfam" id="PF07702">
    <property type="entry name" value="UTRA"/>
    <property type="match status" value="1"/>
</dbReference>
<dbReference type="PROSITE" id="PS50949">
    <property type="entry name" value="HTH_GNTR"/>
    <property type="match status" value="1"/>
</dbReference>
<dbReference type="InterPro" id="IPR011663">
    <property type="entry name" value="UTRA"/>
</dbReference>
<proteinExistence type="predicted"/>
<dbReference type="SUPFAM" id="SSF64288">
    <property type="entry name" value="Chorismate lyase-like"/>
    <property type="match status" value="1"/>
</dbReference>
<dbReference type="Gene3D" id="3.40.1410.10">
    <property type="entry name" value="Chorismate lyase-like"/>
    <property type="match status" value="1"/>
</dbReference>
<dbReference type="GO" id="GO:0003700">
    <property type="term" value="F:DNA-binding transcription factor activity"/>
    <property type="evidence" value="ECO:0007669"/>
    <property type="project" value="InterPro"/>
</dbReference>
<dbReference type="GO" id="GO:0045892">
    <property type="term" value="P:negative regulation of DNA-templated transcription"/>
    <property type="evidence" value="ECO:0007669"/>
    <property type="project" value="TreeGrafter"/>
</dbReference>
<sequence>MGLNVNNPLPLHIQLKDILLREIREGLYQEKIPSERELMDKHSVSRTTVREAVSALVHEGILEKVHGKGTFINRFRSINDWLGHLSSFTETIERMGMQAGAQLLYQGTGSNQEIAESLGVEEYYYIKRLRFADQEPIAIERHYYPFEISNKLKKYDLNQITLYEKLESEGIYLHEAEQRISAKNPDPSDAKLLGISENTCILVAQRLITDPQGDPIEYYCGIYRADKYAFSLKMSRNMK</sequence>
<dbReference type="RefSeq" id="WP_011879051.1">
    <property type="nucleotide sequence ID" value="NC_009253.1"/>
</dbReference>
<dbReference type="STRING" id="349161.Dred_2751"/>
<feature type="domain" description="HTH gntR-type" evidence="4">
    <location>
        <begin position="9"/>
        <end position="75"/>
    </location>
</feature>
<evidence type="ECO:0000313" key="5">
    <source>
        <dbReference type="EMBL" id="ABO51255.1"/>
    </source>
</evidence>
<dbReference type="Pfam" id="PF00392">
    <property type="entry name" value="GntR"/>
    <property type="match status" value="1"/>
</dbReference>
<dbReference type="eggNOG" id="COG2188">
    <property type="taxonomic scope" value="Bacteria"/>
</dbReference>
<accession>A4J852</accession>
<dbReference type="InterPro" id="IPR050679">
    <property type="entry name" value="Bact_HTH_transcr_reg"/>
</dbReference>
<evidence type="ECO:0000313" key="6">
    <source>
        <dbReference type="Proteomes" id="UP000001556"/>
    </source>
</evidence>
<dbReference type="PRINTS" id="PR00035">
    <property type="entry name" value="HTHGNTR"/>
</dbReference>
<keyword evidence="2" id="KW-0238">DNA-binding</keyword>
<dbReference type="SMART" id="SM00866">
    <property type="entry name" value="UTRA"/>
    <property type="match status" value="1"/>
</dbReference>
<name>A4J852_DESRM</name>
<dbReference type="InterPro" id="IPR000524">
    <property type="entry name" value="Tscrpt_reg_HTH_GntR"/>
</dbReference>
<dbReference type="PANTHER" id="PTHR44846">
    <property type="entry name" value="MANNOSYL-D-GLYCERATE TRANSPORT/METABOLISM SYSTEM REPRESSOR MNGR-RELATED"/>
    <property type="match status" value="1"/>
</dbReference>
<dbReference type="EMBL" id="CP000612">
    <property type="protein sequence ID" value="ABO51255.1"/>
    <property type="molecule type" value="Genomic_DNA"/>
</dbReference>
<protein>
    <submittedName>
        <fullName evidence="5">Transcriptional regulator, GntR family</fullName>
    </submittedName>
</protein>
<dbReference type="Gene3D" id="1.10.10.10">
    <property type="entry name" value="Winged helix-like DNA-binding domain superfamily/Winged helix DNA-binding domain"/>
    <property type="match status" value="1"/>
</dbReference>
<dbReference type="HOGENOM" id="CLU_063236_2_0_9"/>
<dbReference type="InterPro" id="IPR036388">
    <property type="entry name" value="WH-like_DNA-bd_sf"/>
</dbReference>
<dbReference type="PANTHER" id="PTHR44846:SF1">
    <property type="entry name" value="MANNOSYL-D-GLYCERATE TRANSPORT_METABOLISM SYSTEM REPRESSOR MNGR-RELATED"/>
    <property type="match status" value="1"/>
</dbReference>
<dbReference type="CDD" id="cd07377">
    <property type="entry name" value="WHTH_GntR"/>
    <property type="match status" value="1"/>
</dbReference>
<dbReference type="SMART" id="SM00345">
    <property type="entry name" value="HTH_GNTR"/>
    <property type="match status" value="1"/>
</dbReference>
<dbReference type="Proteomes" id="UP000001556">
    <property type="component" value="Chromosome"/>
</dbReference>
<evidence type="ECO:0000256" key="3">
    <source>
        <dbReference type="ARBA" id="ARBA00023163"/>
    </source>
</evidence>
<dbReference type="KEGG" id="drm:Dred_2751"/>
<evidence type="ECO:0000259" key="4">
    <source>
        <dbReference type="PROSITE" id="PS50949"/>
    </source>
</evidence>
<dbReference type="GO" id="GO:0003677">
    <property type="term" value="F:DNA binding"/>
    <property type="evidence" value="ECO:0007669"/>
    <property type="project" value="UniProtKB-KW"/>
</dbReference>
<gene>
    <name evidence="5" type="ordered locus">Dred_2751</name>
</gene>
<dbReference type="InterPro" id="IPR036390">
    <property type="entry name" value="WH_DNA-bd_sf"/>
</dbReference>
<dbReference type="OrthoDB" id="457376at2"/>
<reference evidence="5 6" key="1">
    <citation type="submission" date="2007-03" db="EMBL/GenBank/DDBJ databases">
        <title>Complete sequence of Desulfotomaculum reducens MI-1.</title>
        <authorList>
            <consortium name="US DOE Joint Genome Institute"/>
            <person name="Copeland A."/>
            <person name="Lucas S."/>
            <person name="Lapidus A."/>
            <person name="Barry K."/>
            <person name="Detter J.C."/>
            <person name="Glavina del Rio T."/>
            <person name="Hammon N."/>
            <person name="Israni S."/>
            <person name="Dalin E."/>
            <person name="Tice H."/>
            <person name="Pitluck S."/>
            <person name="Sims D."/>
            <person name="Brettin T."/>
            <person name="Bruce D."/>
            <person name="Han C."/>
            <person name="Tapia R."/>
            <person name="Schmutz J."/>
            <person name="Larimer F."/>
            <person name="Land M."/>
            <person name="Hauser L."/>
            <person name="Kyrpides N."/>
            <person name="Kim E."/>
            <person name="Tebo B.M."/>
            <person name="Richardson P."/>
        </authorList>
    </citation>
    <scope>NUCLEOTIDE SEQUENCE [LARGE SCALE GENOMIC DNA]</scope>
    <source>
        <strain evidence="5 6">MI-1</strain>
    </source>
</reference>
<dbReference type="InterPro" id="IPR028978">
    <property type="entry name" value="Chorismate_lyase_/UTRA_dom_sf"/>
</dbReference>
<keyword evidence="1" id="KW-0805">Transcription regulation</keyword>
<keyword evidence="6" id="KW-1185">Reference proteome</keyword>